<dbReference type="CDD" id="cd17321">
    <property type="entry name" value="MFS_MMR_MDR_like"/>
    <property type="match status" value="1"/>
</dbReference>
<comment type="caution">
    <text evidence="9">The sequence shown here is derived from an EMBL/GenBank/DDBJ whole genome shotgun (WGS) entry which is preliminary data.</text>
</comment>
<keyword evidence="2" id="KW-0813">Transport</keyword>
<dbReference type="Gene3D" id="1.20.1250.20">
    <property type="entry name" value="MFS general substrate transporter like domains"/>
    <property type="match status" value="1"/>
</dbReference>
<feature type="transmembrane region" description="Helical" evidence="7">
    <location>
        <begin position="15"/>
        <end position="39"/>
    </location>
</feature>
<dbReference type="GO" id="GO:0022857">
    <property type="term" value="F:transmembrane transporter activity"/>
    <property type="evidence" value="ECO:0007669"/>
    <property type="project" value="InterPro"/>
</dbReference>
<dbReference type="InterPro" id="IPR011701">
    <property type="entry name" value="MFS"/>
</dbReference>
<dbReference type="EMBL" id="SOCE01000002">
    <property type="protein sequence ID" value="TDU83258.1"/>
    <property type="molecule type" value="Genomic_DNA"/>
</dbReference>
<evidence type="ECO:0000256" key="2">
    <source>
        <dbReference type="ARBA" id="ARBA00022448"/>
    </source>
</evidence>
<feature type="transmembrane region" description="Helical" evidence="7">
    <location>
        <begin position="357"/>
        <end position="383"/>
    </location>
</feature>
<feature type="transmembrane region" description="Helical" evidence="7">
    <location>
        <begin position="404"/>
        <end position="425"/>
    </location>
</feature>
<dbReference type="OrthoDB" id="9781469at2"/>
<dbReference type="Proteomes" id="UP000295151">
    <property type="component" value="Unassembled WGS sequence"/>
</dbReference>
<dbReference type="PROSITE" id="PS50850">
    <property type="entry name" value="MFS"/>
    <property type="match status" value="1"/>
</dbReference>
<evidence type="ECO:0000256" key="5">
    <source>
        <dbReference type="ARBA" id="ARBA00022989"/>
    </source>
</evidence>
<evidence type="ECO:0000259" key="8">
    <source>
        <dbReference type="PROSITE" id="PS50850"/>
    </source>
</evidence>
<comment type="subcellular location">
    <subcellularLocation>
        <location evidence="1">Cell membrane</location>
        <topology evidence="1">Multi-pass membrane protein</topology>
    </subcellularLocation>
</comment>
<dbReference type="RefSeq" id="WP_133982372.1">
    <property type="nucleotide sequence ID" value="NZ_SOCE01000002.1"/>
</dbReference>
<gene>
    <name evidence="9" type="ORF">EV138_5720</name>
</gene>
<feature type="transmembrane region" description="Helical" evidence="7">
    <location>
        <begin position="331"/>
        <end position="351"/>
    </location>
</feature>
<sequence>MTETPVAAKATRREWIALGVLALPTLLLSLDVGVLYLALPRLSADLGASSTERLWIVDIYSFLLAGFLVTMGTLGDRIGRRRLLLIGAAAFGLASVAAAFSTSPGLLIASRALLGIAGATLMPSTMALIRNLFPDPAELGRAIGVWFSCFLGGVLLGPVIGGLLLDHFWWGSVFLVGVPVMALLLVVGPILLPEYRDSSAGRVDLASVLLSLATILPVVWGLKELARSGWALGPGIAVVVGLAVGVAFVRRQRRLTHPLLELGLFRLPRFTPALTIQLLAGVVMAGISFEAALYLQVVEGLDPLHAGFWLVPQNLAMIIGLNVAPRAARRLGTSTAMAIGFGVGGIGLALLTQTDSVASLAAGLTVTCLGLGVPMALAMNLLLAAAPAERAGSVASLSETGTEAGIALGVAMLGSLGTIVARHHVDAGPNGAFTAGLHVVAGVGAAAFFICALITAVLLRTKAEPAPATEELAAVS</sequence>
<feature type="transmembrane region" description="Helical" evidence="7">
    <location>
        <begin position="228"/>
        <end position="249"/>
    </location>
</feature>
<feature type="transmembrane region" description="Helical" evidence="7">
    <location>
        <begin position="203"/>
        <end position="222"/>
    </location>
</feature>
<protein>
    <submittedName>
        <fullName evidence="9">DHA2 family multidrug resistance protein-like MFS transporter</fullName>
    </submittedName>
</protein>
<evidence type="ECO:0000256" key="6">
    <source>
        <dbReference type="ARBA" id="ARBA00023136"/>
    </source>
</evidence>
<feature type="transmembrane region" description="Helical" evidence="7">
    <location>
        <begin position="270"/>
        <end position="294"/>
    </location>
</feature>
<evidence type="ECO:0000313" key="9">
    <source>
        <dbReference type="EMBL" id="TDU83258.1"/>
    </source>
</evidence>
<keyword evidence="6 7" id="KW-0472">Membrane</keyword>
<evidence type="ECO:0000313" key="10">
    <source>
        <dbReference type="Proteomes" id="UP000295151"/>
    </source>
</evidence>
<dbReference type="InterPro" id="IPR036259">
    <property type="entry name" value="MFS_trans_sf"/>
</dbReference>
<reference evidence="9 10" key="1">
    <citation type="submission" date="2019-03" db="EMBL/GenBank/DDBJ databases">
        <title>Genomic Encyclopedia of Type Strains, Phase III (KMG-III): the genomes of soil and plant-associated and newly described type strains.</title>
        <authorList>
            <person name="Whitman W."/>
        </authorList>
    </citation>
    <scope>NUCLEOTIDE SEQUENCE [LARGE SCALE GENOMIC DNA]</scope>
    <source>
        <strain evidence="9 10">VKM Ac-2575</strain>
    </source>
</reference>
<feature type="transmembrane region" description="Helical" evidence="7">
    <location>
        <begin position="170"/>
        <end position="191"/>
    </location>
</feature>
<dbReference type="SUPFAM" id="SSF103473">
    <property type="entry name" value="MFS general substrate transporter"/>
    <property type="match status" value="1"/>
</dbReference>
<feature type="transmembrane region" description="Helical" evidence="7">
    <location>
        <begin position="306"/>
        <end position="324"/>
    </location>
</feature>
<keyword evidence="4 7" id="KW-0812">Transmembrane</keyword>
<feature type="transmembrane region" description="Helical" evidence="7">
    <location>
        <begin position="83"/>
        <end position="100"/>
    </location>
</feature>
<accession>A0A4R7SXV5</accession>
<evidence type="ECO:0000256" key="4">
    <source>
        <dbReference type="ARBA" id="ARBA00022692"/>
    </source>
</evidence>
<dbReference type="Gene3D" id="1.20.1720.10">
    <property type="entry name" value="Multidrug resistance protein D"/>
    <property type="match status" value="1"/>
</dbReference>
<feature type="transmembrane region" description="Helical" evidence="7">
    <location>
        <begin position="112"/>
        <end position="133"/>
    </location>
</feature>
<dbReference type="Pfam" id="PF07690">
    <property type="entry name" value="MFS_1"/>
    <property type="match status" value="1"/>
</dbReference>
<keyword evidence="5 7" id="KW-1133">Transmembrane helix</keyword>
<evidence type="ECO:0000256" key="3">
    <source>
        <dbReference type="ARBA" id="ARBA00022475"/>
    </source>
</evidence>
<feature type="transmembrane region" description="Helical" evidence="7">
    <location>
        <begin position="145"/>
        <end position="164"/>
    </location>
</feature>
<dbReference type="PANTHER" id="PTHR42718">
    <property type="entry name" value="MAJOR FACILITATOR SUPERFAMILY MULTIDRUG TRANSPORTER MFSC"/>
    <property type="match status" value="1"/>
</dbReference>
<feature type="transmembrane region" description="Helical" evidence="7">
    <location>
        <begin position="437"/>
        <end position="459"/>
    </location>
</feature>
<keyword evidence="10" id="KW-1185">Reference proteome</keyword>
<name>A0A4R7SXV5_9ACTN</name>
<keyword evidence="3" id="KW-1003">Cell membrane</keyword>
<dbReference type="InterPro" id="IPR020846">
    <property type="entry name" value="MFS_dom"/>
</dbReference>
<evidence type="ECO:0000256" key="1">
    <source>
        <dbReference type="ARBA" id="ARBA00004651"/>
    </source>
</evidence>
<feature type="domain" description="Major facilitator superfamily (MFS) profile" evidence="8">
    <location>
        <begin position="17"/>
        <end position="464"/>
    </location>
</feature>
<evidence type="ECO:0000256" key="7">
    <source>
        <dbReference type="SAM" id="Phobius"/>
    </source>
</evidence>
<dbReference type="GO" id="GO:0005886">
    <property type="term" value="C:plasma membrane"/>
    <property type="evidence" value="ECO:0007669"/>
    <property type="project" value="UniProtKB-SubCell"/>
</dbReference>
<dbReference type="AlphaFoldDB" id="A0A4R7SXV5"/>
<organism evidence="9 10">
    <name type="scientific">Kribbella voronezhensis</name>
    <dbReference type="NCBI Taxonomy" id="2512212"/>
    <lineage>
        <taxon>Bacteria</taxon>
        <taxon>Bacillati</taxon>
        <taxon>Actinomycetota</taxon>
        <taxon>Actinomycetes</taxon>
        <taxon>Propionibacteriales</taxon>
        <taxon>Kribbellaceae</taxon>
        <taxon>Kribbella</taxon>
    </lineage>
</organism>
<dbReference type="PANTHER" id="PTHR42718:SF47">
    <property type="entry name" value="METHYL VIOLOGEN RESISTANCE PROTEIN SMVA"/>
    <property type="match status" value="1"/>
</dbReference>
<proteinExistence type="predicted"/>
<feature type="transmembrane region" description="Helical" evidence="7">
    <location>
        <begin position="54"/>
        <end position="71"/>
    </location>
</feature>